<keyword evidence="3 5" id="KW-0507">mRNA processing</keyword>
<evidence type="ECO:0000256" key="4">
    <source>
        <dbReference type="ARBA" id="ARBA00023242"/>
    </source>
</evidence>
<comment type="subcellular location">
    <subcellularLocation>
        <location evidence="1 5">Nucleus</location>
    </subcellularLocation>
</comment>
<dbReference type="Pfam" id="PF10996">
    <property type="entry name" value="Beta-Casp"/>
    <property type="match status" value="1"/>
</dbReference>
<evidence type="ECO:0000256" key="7">
    <source>
        <dbReference type="SAM" id="SignalP"/>
    </source>
</evidence>
<comment type="caution">
    <text evidence="10">The sequence shown here is derived from an EMBL/GenBank/DDBJ whole genome shotgun (WGS) entry which is preliminary data.</text>
</comment>
<evidence type="ECO:0000256" key="6">
    <source>
        <dbReference type="SAM" id="MobiDB-lite"/>
    </source>
</evidence>
<feature type="chain" id="PRO_5045677638" description="Cleavage and polyadenylation specificity factor subunit 2" evidence="7">
    <location>
        <begin position="20"/>
        <end position="1076"/>
    </location>
</feature>
<dbReference type="Pfam" id="PF16661">
    <property type="entry name" value="Lactamase_B_6"/>
    <property type="match status" value="1"/>
</dbReference>
<feature type="domain" description="Beta-Casp" evidence="9">
    <location>
        <begin position="461"/>
        <end position="586"/>
    </location>
</feature>
<accession>A0ABR1BI15</accession>
<evidence type="ECO:0000256" key="2">
    <source>
        <dbReference type="ARBA" id="ARBA00010624"/>
    </source>
</evidence>
<dbReference type="SMART" id="SM00849">
    <property type="entry name" value="Lactamase_B"/>
    <property type="match status" value="1"/>
</dbReference>
<dbReference type="PANTHER" id="PTHR45922:SF1">
    <property type="entry name" value="CLEAVAGE AND POLYADENYLATION SPECIFICITY FACTOR SUBUNIT 2"/>
    <property type="match status" value="1"/>
</dbReference>
<feature type="domain" description="Metallo-beta-lactamase" evidence="8">
    <location>
        <begin position="236"/>
        <end position="441"/>
    </location>
</feature>
<evidence type="ECO:0000256" key="1">
    <source>
        <dbReference type="ARBA" id="ARBA00004123"/>
    </source>
</evidence>
<dbReference type="InterPro" id="IPR001279">
    <property type="entry name" value="Metallo-B-lactamas"/>
</dbReference>
<dbReference type="SUPFAM" id="SSF56281">
    <property type="entry name" value="Metallo-hydrolase/oxidoreductase"/>
    <property type="match status" value="1"/>
</dbReference>
<dbReference type="EMBL" id="JAVFWL010000001">
    <property type="protein sequence ID" value="KAK6726088.1"/>
    <property type="molecule type" value="Genomic_DNA"/>
</dbReference>
<proteinExistence type="inferred from homology"/>
<evidence type="ECO:0000256" key="5">
    <source>
        <dbReference type="RuleBase" id="RU365006"/>
    </source>
</evidence>
<evidence type="ECO:0000259" key="8">
    <source>
        <dbReference type="SMART" id="SM00849"/>
    </source>
</evidence>
<comment type="similarity">
    <text evidence="2 5">Belongs to the metallo-beta-lactamase superfamily. RNA-metabolizing metallo-beta-lactamase-like family. CPSF2/YSH1 subfamily.</text>
</comment>
<keyword evidence="5" id="KW-0694">RNA-binding</keyword>
<name>A0ABR1BI15_NECAM</name>
<dbReference type="PANTHER" id="PTHR45922">
    <property type="entry name" value="CLEAVAGE AND POLYADENYLATION SPECIFICITY FACTOR SUBUNIT 2"/>
    <property type="match status" value="1"/>
</dbReference>
<evidence type="ECO:0000259" key="9">
    <source>
        <dbReference type="SMART" id="SM01027"/>
    </source>
</evidence>
<dbReference type="InterPro" id="IPR027075">
    <property type="entry name" value="CPSF2"/>
</dbReference>
<dbReference type="InterPro" id="IPR035639">
    <property type="entry name" value="CPSF2_MBL"/>
</dbReference>
<dbReference type="CDD" id="cd16293">
    <property type="entry name" value="CPSF2-like_MBL-fold"/>
    <property type="match status" value="1"/>
</dbReference>
<dbReference type="Pfam" id="PF07521">
    <property type="entry name" value="RMMBL"/>
    <property type="match status" value="1"/>
</dbReference>
<dbReference type="SMART" id="SM01027">
    <property type="entry name" value="Beta-Casp"/>
    <property type="match status" value="1"/>
</dbReference>
<dbReference type="InterPro" id="IPR022712">
    <property type="entry name" value="Beta_Casp"/>
</dbReference>
<feature type="signal peptide" evidence="7">
    <location>
        <begin position="1"/>
        <end position="19"/>
    </location>
</feature>
<evidence type="ECO:0000256" key="3">
    <source>
        <dbReference type="ARBA" id="ARBA00022664"/>
    </source>
</evidence>
<protein>
    <recommendedName>
        <fullName evidence="5">Cleavage and polyadenylation specificity factor subunit 2</fullName>
    </recommendedName>
    <alternativeName>
        <fullName evidence="5">Cleavage and polyadenylation specificity factor 100 kDa subunit</fullName>
    </alternativeName>
</protein>
<gene>
    <name evidence="10" type="primary">Necator_chrI.g535</name>
    <name evidence="10" type="ORF">RB195_004413</name>
</gene>
<feature type="region of interest" description="Disordered" evidence="6">
    <location>
        <begin position="622"/>
        <end position="652"/>
    </location>
</feature>
<dbReference type="InterPro" id="IPR036866">
    <property type="entry name" value="RibonucZ/Hydroxyglut_hydro"/>
</dbReference>
<organism evidence="10 11">
    <name type="scientific">Necator americanus</name>
    <name type="common">Human hookworm</name>
    <dbReference type="NCBI Taxonomy" id="51031"/>
    <lineage>
        <taxon>Eukaryota</taxon>
        <taxon>Metazoa</taxon>
        <taxon>Ecdysozoa</taxon>
        <taxon>Nematoda</taxon>
        <taxon>Chromadorea</taxon>
        <taxon>Rhabditida</taxon>
        <taxon>Rhabditina</taxon>
        <taxon>Rhabditomorpha</taxon>
        <taxon>Strongyloidea</taxon>
        <taxon>Ancylostomatidae</taxon>
        <taxon>Bunostominae</taxon>
        <taxon>Necator</taxon>
    </lineage>
</organism>
<dbReference type="Gene3D" id="3.60.15.10">
    <property type="entry name" value="Ribonuclease Z/Hydroxyacylglutathione hydrolase-like"/>
    <property type="match status" value="1"/>
</dbReference>
<dbReference type="Pfam" id="PF13299">
    <property type="entry name" value="CPSF100_C"/>
    <property type="match status" value="1"/>
</dbReference>
<keyword evidence="11" id="KW-1185">Reference proteome</keyword>
<sequence length="1076" mass="121773">MSTILLTLICVSHIHLTSSSRSKRAEPAPWHTLLQLNRIIEAGNTRALDIENYTKHAAIRQNQQNALLSSSASVLSPMAALAMANNRFSPPNIIPLVRGGNNRDLFEKYTARSRILDNSDLIADRQLLFGTDPPPALLLRDMPPPPLMPPPIPPPLIAQPVILQRMLQPRMRSRGVVETPLMFDEPSTRIFPRPSQIKSEAEQREKLPTTADDFRRKDYMSSVVKLEALSGVKDEGPLCYLLQIDETFLLLDCGWDEKFEMGYIESIKSRIPQISAVLITHPDQPHLGALAYLVKYCDLTAPIYCTVPVYKMGMMFMYDWINSLMSVENFELFTLDDVDVAFDRIQKLKFNQTVPLRGDSQIKITAMPAGHMIGGAMWRITRHDEEDIIYAVDYNHKKERHLNGCSFDTILRPYLLITDSLNAMYTQPRRKERDEQLVTTILKTVRQNGDCVIVIDTAGRVLEIAHLLDQLWANTQSGLQKYNLVMMSHVAASVVEFAKSQVEWMSDKVLKSFETGHTNPFLLKNVKLCHSQIDLARVRSPKVVLCSGIDMECGYSRELFLDWCGDSRNSFIITGRSSERTLCSKLIYMAECLATNSRTNRIVALEVKKRVRLEGAELEAYKKKKAQKDKEEARRRLEEQERRQAELRGYDSDDDDEMIASALAAVETLRTKKTREEEQAAAAAGRGGDKVLKTPTPMIIDVEPKEEITEEGEMKSEAEPCAIPGLTMATLKIREEALNEAPAFVPTGPKLPTRKRRPVRHNITMQAMMRYRVPFFKRFMPIMLPMYPLLEEKVKWDVYGEKYRPEDYTVSKLRVHLPVPQEIIKEADDPTANMAVPIVDDAPTKCITVIEKIEVSCNVEYIEFEGRSDGESLKKLIAQMKPKQLILVHGSGQSTRHLAQHCYDNNIAQGHIFTPSVGEVVDATVASHIYRILLNDELFESLEFIKVKDADLAWIDAQITARPSEVGVEREDGMEVDEQAADAHLGDQHVDKCMLSALSGEAPFRDVVYVNDPKLSEMKQLLLNMGFAAEFSSGVLYIGGVISIRRNEAGRFHIEGCVGPLYLRLRDIILEQFMVL</sequence>
<keyword evidence="7" id="KW-0732">Signal</keyword>
<reference evidence="10 11" key="1">
    <citation type="submission" date="2023-08" db="EMBL/GenBank/DDBJ databases">
        <title>A Necator americanus chromosomal reference genome.</title>
        <authorList>
            <person name="Ilik V."/>
            <person name="Petrzelkova K.J."/>
            <person name="Pardy F."/>
            <person name="Fuh T."/>
            <person name="Niatou-Singa F.S."/>
            <person name="Gouil Q."/>
            <person name="Baker L."/>
            <person name="Ritchie M.E."/>
            <person name="Jex A.R."/>
            <person name="Gazzola D."/>
            <person name="Li H."/>
            <person name="Toshio Fujiwara R."/>
            <person name="Zhan B."/>
            <person name="Aroian R.V."/>
            <person name="Pafco B."/>
            <person name="Schwarz E.M."/>
        </authorList>
    </citation>
    <scope>NUCLEOTIDE SEQUENCE [LARGE SCALE GENOMIC DNA]</scope>
    <source>
        <strain evidence="10 11">Aroian</strain>
        <tissue evidence="10">Whole animal</tissue>
    </source>
</reference>
<keyword evidence="4 5" id="KW-0539">Nucleus</keyword>
<dbReference type="InterPro" id="IPR011108">
    <property type="entry name" value="RMMBL"/>
</dbReference>
<evidence type="ECO:0000313" key="10">
    <source>
        <dbReference type="EMBL" id="KAK6726088.1"/>
    </source>
</evidence>
<dbReference type="Proteomes" id="UP001303046">
    <property type="component" value="Unassembled WGS sequence"/>
</dbReference>
<feature type="region of interest" description="Disordered" evidence="6">
    <location>
        <begin position="670"/>
        <end position="694"/>
    </location>
</feature>
<feature type="compositionally biased region" description="Basic and acidic residues" evidence="6">
    <location>
        <begin position="628"/>
        <end position="651"/>
    </location>
</feature>
<dbReference type="InterPro" id="IPR025069">
    <property type="entry name" value="Cpsf2_C"/>
</dbReference>
<evidence type="ECO:0000313" key="11">
    <source>
        <dbReference type="Proteomes" id="UP001303046"/>
    </source>
</evidence>